<keyword evidence="9" id="KW-0539">Nucleus</keyword>
<dbReference type="CDD" id="cd23784">
    <property type="entry name" value="RWD_Spc25"/>
    <property type="match status" value="1"/>
</dbReference>
<comment type="function">
    <text evidence="9">Acts as a component of the essential kinetochore-associated NDC80 complex, which is required for chromosome segregation and spindle checkpoint activity.</text>
</comment>
<keyword evidence="7 9" id="KW-0131">Cell cycle</keyword>
<dbReference type="Proteomes" id="UP000615446">
    <property type="component" value="Unassembled WGS sequence"/>
</dbReference>
<dbReference type="STRING" id="94130.A0A2Z6RZ32"/>
<evidence type="ECO:0000256" key="5">
    <source>
        <dbReference type="ARBA" id="ARBA00022838"/>
    </source>
</evidence>
<evidence type="ECO:0000256" key="4">
    <source>
        <dbReference type="ARBA" id="ARBA00022776"/>
    </source>
</evidence>
<comment type="subunit">
    <text evidence="9">Component of the NDC80 complex.</text>
</comment>
<dbReference type="InterPro" id="IPR045143">
    <property type="entry name" value="Spc25"/>
</dbReference>
<reference evidence="13" key="2">
    <citation type="submission" date="2019-10" db="EMBL/GenBank/DDBJ databases">
        <title>Conservation and host-specific expression of non-tandemly repeated heterogenous ribosome RNA gene in arbuscular mycorrhizal fungi.</title>
        <authorList>
            <person name="Maeda T."/>
            <person name="Kobayashi Y."/>
            <person name="Nakagawa T."/>
            <person name="Ezawa T."/>
            <person name="Yamaguchi K."/>
            <person name="Bino T."/>
            <person name="Nishimoto Y."/>
            <person name="Shigenobu S."/>
            <person name="Kawaguchi M."/>
        </authorList>
    </citation>
    <scope>NUCLEOTIDE SEQUENCE</scope>
    <source>
        <strain evidence="13">HR1</strain>
    </source>
</reference>
<dbReference type="Pfam" id="PF08234">
    <property type="entry name" value="Spindle_Spc25"/>
    <property type="match status" value="1"/>
</dbReference>
<dbReference type="GO" id="GO:0007059">
    <property type="term" value="P:chromosome segregation"/>
    <property type="evidence" value="ECO:0007669"/>
    <property type="project" value="InterPro"/>
</dbReference>
<reference evidence="12 14" key="1">
    <citation type="submission" date="2017-11" db="EMBL/GenBank/DDBJ databases">
        <title>The genome of Rhizophagus clarus HR1 reveals common genetic basis of auxotrophy among arbuscular mycorrhizal fungi.</title>
        <authorList>
            <person name="Kobayashi Y."/>
        </authorList>
    </citation>
    <scope>NUCLEOTIDE SEQUENCE [LARGE SCALE GENOMIC DNA]</scope>
    <source>
        <strain evidence="12 14">HR1</strain>
    </source>
</reference>
<dbReference type="AlphaFoldDB" id="A0A2Z6RZ32"/>
<keyword evidence="2 9" id="KW-0158">Chromosome</keyword>
<feature type="domain" description="Chromosome segregation protein Spc25 C-terminal" evidence="11">
    <location>
        <begin position="194"/>
        <end position="264"/>
    </location>
</feature>
<comment type="similarity">
    <text evidence="1 9">Belongs to the SPC25 family.</text>
</comment>
<dbReference type="PANTHER" id="PTHR14281:SF0">
    <property type="entry name" value="KINETOCHORE PROTEIN SPC25"/>
    <property type="match status" value="1"/>
</dbReference>
<dbReference type="GO" id="GO:0051301">
    <property type="term" value="P:cell division"/>
    <property type="evidence" value="ECO:0007669"/>
    <property type="project" value="UniProtKB-UniRule"/>
</dbReference>
<evidence type="ECO:0000256" key="1">
    <source>
        <dbReference type="ARBA" id="ARBA00006379"/>
    </source>
</evidence>
<feature type="coiled-coil region" evidence="10">
    <location>
        <begin position="95"/>
        <end position="153"/>
    </location>
</feature>
<evidence type="ECO:0000256" key="6">
    <source>
        <dbReference type="ARBA" id="ARBA00023054"/>
    </source>
</evidence>
<keyword evidence="4 9" id="KW-0498">Mitosis</keyword>
<keyword evidence="3 9" id="KW-0132">Cell division</keyword>
<dbReference type="EMBL" id="BLAL01000016">
    <property type="protein sequence ID" value="GES75454.1"/>
    <property type="molecule type" value="Genomic_DNA"/>
</dbReference>
<keyword evidence="5 9" id="KW-0995">Kinetochore</keyword>
<protein>
    <recommendedName>
        <fullName evidence="9">Kinetochore protein SPC25</fullName>
    </recommendedName>
</protein>
<evidence type="ECO:0000256" key="7">
    <source>
        <dbReference type="ARBA" id="ARBA00023306"/>
    </source>
</evidence>
<dbReference type="EMBL" id="BEXD01004056">
    <property type="protein sequence ID" value="GBC06173.1"/>
    <property type="molecule type" value="Genomic_DNA"/>
</dbReference>
<proteinExistence type="inferred from homology"/>
<evidence type="ECO:0000313" key="13">
    <source>
        <dbReference type="EMBL" id="GES75454.1"/>
    </source>
</evidence>
<evidence type="ECO:0000313" key="14">
    <source>
        <dbReference type="Proteomes" id="UP000247702"/>
    </source>
</evidence>
<evidence type="ECO:0000313" key="12">
    <source>
        <dbReference type="EMBL" id="GBC06173.1"/>
    </source>
</evidence>
<name>A0A2Z6RZ32_9GLOM</name>
<evidence type="ECO:0000259" key="11">
    <source>
        <dbReference type="Pfam" id="PF08234"/>
    </source>
</evidence>
<keyword evidence="14" id="KW-1185">Reference proteome</keyword>
<evidence type="ECO:0000256" key="3">
    <source>
        <dbReference type="ARBA" id="ARBA00022618"/>
    </source>
</evidence>
<dbReference type="Gene3D" id="3.30.457.50">
    <property type="entry name" value="Chromosome segregation protein Spc25"/>
    <property type="match status" value="1"/>
</dbReference>
<comment type="subcellular location">
    <subcellularLocation>
        <location evidence="9">Nucleus</location>
    </subcellularLocation>
    <subcellularLocation>
        <location evidence="9">Chromosome</location>
        <location evidence="9">Centromere</location>
        <location evidence="9">Kinetochore</location>
    </subcellularLocation>
</comment>
<dbReference type="GO" id="GO:0005634">
    <property type="term" value="C:nucleus"/>
    <property type="evidence" value="ECO:0007669"/>
    <property type="project" value="UniProtKB-SubCell"/>
</dbReference>
<dbReference type="OrthoDB" id="6353017at2759"/>
<gene>
    <name evidence="13" type="ORF">RCL2_000289100</name>
    <name evidence="12" type="ORF">RclHR1_06670013</name>
</gene>
<comment type="caution">
    <text evidence="12">The sequence shown here is derived from an EMBL/GenBank/DDBJ whole genome shotgun (WGS) entry which is preliminary data.</text>
</comment>
<sequence length="272" mass="32125">MYSASSTPSKTPSKAVVYKDASVSNLNHDSNNIKNSNIFFISRVNFNYEIVRHKNKLFEDEFIDYINNAKDSLTLKKQQWQSTFSEDKGTKSQLIEQVKLAEKKQKDDLATKEKEKRDISKIQTEISEKKYKKEMIKERINTWKNQIESVKKDIQKRRDANMAKQQALQVQLSKNEPELKRYADKLAFTMVGLKENVITFSFTCIYEKDLSRPCKFTIQLGEERHSIYKILECSPPIEHLDEILSQLNTKRNFFTFLKKMRQAFYRYAQNDK</sequence>
<dbReference type="GO" id="GO:0031262">
    <property type="term" value="C:Ndc80 complex"/>
    <property type="evidence" value="ECO:0007669"/>
    <property type="project" value="InterPro"/>
</dbReference>
<evidence type="ECO:0000256" key="9">
    <source>
        <dbReference type="RuleBase" id="RU367150"/>
    </source>
</evidence>
<dbReference type="Proteomes" id="UP000247702">
    <property type="component" value="Unassembled WGS sequence"/>
</dbReference>
<keyword evidence="8 9" id="KW-0137">Centromere</keyword>
<evidence type="ECO:0000256" key="8">
    <source>
        <dbReference type="ARBA" id="ARBA00023328"/>
    </source>
</evidence>
<dbReference type="PANTHER" id="PTHR14281">
    <property type="entry name" value="KINETOCHORE PROTEIN SPC25-RELATED"/>
    <property type="match status" value="1"/>
</dbReference>
<evidence type="ECO:0000256" key="2">
    <source>
        <dbReference type="ARBA" id="ARBA00022454"/>
    </source>
</evidence>
<dbReference type="FunFam" id="3.30.457.50:FF:000001">
    <property type="entry name" value="Probable kinetochore protein spc25"/>
    <property type="match status" value="1"/>
</dbReference>
<organism evidence="12 14">
    <name type="scientific">Rhizophagus clarus</name>
    <dbReference type="NCBI Taxonomy" id="94130"/>
    <lineage>
        <taxon>Eukaryota</taxon>
        <taxon>Fungi</taxon>
        <taxon>Fungi incertae sedis</taxon>
        <taxon>Mucoromycota</taxon>
        <taxon>Glomeromycotina</taxon>
        <taxon>Glomeromycetes</taxon>
        <taxon>Glomerales</taxon>
        <taxon>Glomeraceae</taxon>
        <taxon>Rhizophagus</taxon>
    </lineage>
</organism>
<dbReference type="InterPro" id="IPR013255">
    <property type="entry name" value="Spc25_C"/>
</dbReference>
<accession>A0A2Z6RZ32</accession>
<keyword evidence="6 10" id="KW-0175">Coiled coil</keyword>
<evidence type="ECO:0000256" key="10">
    <source>
        <dbReference type="SAM" id="Coils"/>
    </source>
</evidence>